<name>A0ABW2RJK0_9BACL</name>
<reference evidence="6" key="1">
    <citation type="journal article" date="2019" name="Int. J. Syst. Evol. Microbiol.">
        <title>The Global Catalogue of Microorganisms (GCM) 10K type strain sequencing project: providing services to taxonomists for standard genome sequencing and annotation.</title>
        <authorList>
            <consortium name="The Broad Institute Genomics Platform"/>
            <consortium name="The Broad Institute Genome Sequencing Center for Infectious Disease"/>
            <person name="Wu L."/>
            <person name="Ma J."/>
        </authorList>
    </citation>
    <scope>NUCLEOTIDE SEQUENCE [LARGE SCALE GENOMIC DNA]</scope>
    <source>
        <strain evidence="6">CGMCC 1.12942</strain>
    </source>
</reference>
<evidence type="ECO:0000256" key="2">
    <source>
        <dbReference type="ARBA" id="ARBA00023136"/>
    </source>
</evidence>
<protein>
    <submittedName>
        <fullName evidence="5">Spore germination protein</fullName>
    </submittedName>
</protein>
<feature type="region of interest" description="Disordered" evidence="3">
    <location>
        <begin position="1"/>
        <end position="38"/>
    </location>
</feature>
<feature type="transmembrane region" description="Helical" evidence="4">
    <location>
        <begin position="450"/>
        <end position="474"/>
    </location>
</feature>
<organism evidence="5 6">
    <name type="scientific">Laceyella putida</name>
    <dbReference type="NCBI Taxonomy" id="110101"/>
    <lineage>
        <taxon>Bacteria</taxon>
        <taxon>Bacillati</taxon>
        <taxon>Bacillota</taxon>
        <taxon>Bacilli</taxon>
        <taxon>Bacillales</taxon>
        <taxon>Thermoactinomycetaceae</taxon>
        <taxon>Laceyella</taxon>
    </lineage>
</organism>
<dbReference type="RefSeq" id="WP_379864378.1">
    <property type="nucleotide sequence ID" value="NZ_JBHTBW010000020.1"/>
</dbReference>
<evidence type="ECO:0000256" key="1">
    <source>
        <dbReference type="ARBA" id="ARBA00005278"/>
    </source>
</evidence>
<accession>A0ABW2RJK0</accession>
<proteinExistence type="inferred from homology"/>
<sequence>MKRNQKEGASSMSGFKGFRKRRKRKNSGSDPVIPSTGEDLRVALHPELEKNRRVMKDLFERCYDVTFRPFRIGKEIEAEIVYIENMADIKELNDHALASLMKASLTRPEEIEGFLREELPVVSAKPVQTFDECVKQVAAGDPVLFIDGWDRALNLGLRKWEKRGISEPESEPVIRGSKEGFIESALSNTSLLRRRIQSPQLKMEEMRLGRYTQTRVIVAYIEGVVNEGVLDEVKRRLERIDIDGVLESGYIEELIEDNPFSPFPQINVTERVDVVAADLLSGRVAIITDGSPEVMTVPLSFPTLLQAAEDYYVRFTYATAIRWLRYLLFFFSLTAPSFYVATITFHPEAVPTEQLFNFAAAREKIPLPTVIEALLMEIAFEALREAGLRLPKIVGPAVSIVGALIIGEAAVTAGLVSAPVVIVVAITGIASFSVPRYALGFTMRILRFPLLILAGSLGMVGFSLGLIALVVHLATLRSFGMPYLSPLAPFRLEELKDALWRAPRWKMDQRPSLSPNDYRQSPDQKPGPEQGGER</sequence>
<dbReference type="PANTHER" id="PTHR22550">
    <property type="entry name" value="SPORE GERMINATION PROTEIN"/>
    <property type="match status" value="1"/>
</dbReference>
<dbReference type="Proteomes" id="UP001596500">
    <property type="component" value="Unassembled WGS sequence"/>
</dbReference>
<evidence type="ECO:0000313" key="6">
    <source>
        <dbReference type="Proteomes" id="UP001596500"/>
    </source>
</evidence>
<keyword evidence="4" id="KW-0812">Transmembrane</keyword>
<feature type="transmembrane region" description="Helical" evidence="4">
    <location>
        <begin position="323"/>
        <end position="345"/>
    </location>
</feature>
<feature type="transmembrane region" description="Helical" evidence="4">
    <location>
        <begin position="390"/>
        <end position="410"/>
    </location>
</feature>
<dbReference type="InterPro" id="IPR050768">
    <property type="entry name" value="UPF0353/GerABKA_families"/>
</dbReference>
<comment type="caution">
    <text evidence="5">The sequence shown here is derived from an EMBL/GenBank/DDBJ whole genome shotgun (WGS) entry which is preliminary data.</text>
</comment>
<feature type="transmembrane region" description="Helical" evidence="4">
    <location>
        <begin position="416"/>
        <end position="438"/>
    </location>
</feature>
<dbReference type="EMBL" id="JBHTBW010000020">
    <property type="protein sequence ID" value="MFC7441083.1"/>
    <property type="molecule type" value="Genomic_DNA"/>
</dbReference>
<feature type="compositionally biased region" description="Basic residues" evidence="3">
    <location>
        <begin position="17"/>
        <end position="26"/>
    </location>
</feature>
<gene>
    <name evidence="5" type="ORF">ACFQNG_07930</name>
</gene>
<comment type="similarity">
    <text evidence="1">Belongs to the GerABKA family.</text>
</comment>
<feature type="region of interest" description="Disordered" evidence="3">
    <location>
        <begin position="508"/>
        <end position="534"/>
    </location>
</feature>
<evidence type="ECO:0000313" key="5">
    <source>
        <dbReference type="EMBL" id="MFC7441083.1"/>
    </source>
</evidence>
<dbReference type="InterPro" id="IPR004995">
    <property type="entry name" value="Spore_Ger"/>
</dbReference>
<dbReference type="PIRSF" id="PIRSF005690">
    <property type="entry name" value="GerBA"/>
    <property type="match status" value="1"/>
</dbReference>
<dbReference type="PANTHER" id="PTHR22550:SF5">
    <property type="entry name" value="LEUCINE ZIPPER PROTEIN 4"/>
    <property type="match status" value="1"/>
</dbReference>
<dbReference type="Pfam" id="PF03323">
    <property type="entry name" value="GerA"/>
    <property type="match status" value="1"/>
</dbReference>
<evidence type="ECO:0000256" key="4">
    <source>
        <dbReference type="SAM" id="Phobius"/>
    </source>
</evidence>
<feature type="compositionally biased region" description="Polar residues" evidence="3">
    <location>
        <begin position="511"/>
        <end position="523"/>
    </location>
</feature>
<keyword evidence="6" id="KW-1185">Reference proteome</keyword>
<evidence type="ECO:0000256" key="3">
    <source>
        <dbReference type="SAM" id="MobiDB-lite"/>
    </source>
</evidence>
<keyword evidence="4" id="KW-1133">Transmembrane helix</keyword>
<keyword evidence="2 4" id="KW-0472">Membrane</keyword>